<keyword evidence="7" id="KW-1185">Reference proteome</keyword>
<dbReference type="PROSITE" id="PS50931">
    <property type="entry name" value="HTH_LYSR"/>
    <property type="match status" value="1"/>
</dbReference>
<evidence type="ECO:0000256" key="4">
    <source>
        <dbReference type="ARBA" id="ARBA00023163"/>
    </source>
</evidence>
<gene>
    <name evidence="6" type="ORF">E1293_08875</name>
</gene>
<dbReference type="PANTHER" id="PTHR30346">
    <property type="entry name" value="TRANSCRIPTIONAL DUAL REGULATOR HCAR-RELATED"/>
    <property type="match status" value="1"/>
</dbReference>
<dbReference type="Pfam" id="PF00126">
    <property type="entry name" value="HTH_1"/>
    <property type="match status" value="1"/>
</dbReference>
<evidence type="ECO:0000256" key="2">
    <source>
        <dbReference type="ARBA" id="ARBA00023015"/>
    </source>
</evidence>
<keyword evidence="4" id="KW-0804">Transcription</keyword>
<dbReference type="AlphaFoldDB" id="A0A4R5BNA9"/>
<dbReference type="InterPro" id="IPR011991">
    <property type="entry name" value="ArsR-like_HTH"/>
</dbReference>
<organism evidence="6 7">
    <name type="scientific">Actinomadura darangshiensis</name>
    <dbReference type="NCBI Taxonomy" id="705336"/>
    <lineage>
        <taxon>Bacteria</taxon>
        <taxon>Bacillati</taxon>
        <taxon>Actinomycetota</taxon>
        <taxon>Actinomycetes</taxon>
        <taxon>Streptosporangiales</taxon>
        <taxon>Thermomonosporaceae</taxon>
        <taxon>Actinomadura</taxon>
    </lineage>
</organism>
<keyword evidence="3" id="KW-0238">DNA-binding</keyword>
<sequence>MIDPRRLRILKALADHGTVTAAAKILYMSPSAVSQQLATLEAETGHELLERRGRMVRLTATGEVLARHAAGIAAQLEQAEADLAAVTEGLAGTVTVAAFSTAITEVVAPAMAVLGSRAPKVRVRVKDAEGPAGQRLVLDGDADIAVAVEHRDTLGRSGGSLLRRPLYDEPFDALLPPGHPLAEGTAAELKALANDSWITPWPGNPVHDVVLRACEDAGFQPEVLCLSDDFRAVCALVAADAGVALVPRSALHTFRPAGVVVRPVAGRAPVRRVFTAMRRGSERHPLLSLIFEALRESTGQLTVLGALPRVRPE</sequence>
<proteinExistence type="inferred from homology"/>
<dbReference type="RefSeq" id="WP_132195763.1">
    <property type="nucleotide sequence ID" value="NZ_SMKY01000027.1"/>
</dbReference>
<dbReference type="Gene3D" id="1.10.10.10">
    <property type="entry name" value="Winged helix-like DNA-binding domain superfamily/Winged helix DNA-binding domain"/>
    <property type="match status" value="1"/>
</dbReference>
<keyword evidence="2" id="KW-0805">Transcription regulation</keyword>
<comment type="caution">
    <text evidence="6">The sequence shown here is derived from an EMBL/GenBank/DDBJ whole genome shotgun (WGS) entry which is preliminary data.</text>
</comment>
<dbReference type="CDD" id="cd08423">
    <property type="entry name" value="PBP2_LTTR_like_6"/>
    <property type="match status" value="1"/>
</dbReference>
<dbReference type="GO" id="GO:0003677">
    <property type="term" value="F:DNA binding"/>
    <property type="evidence" value="ECO:0007669"/>
    <property type="project" value="UniProtKB-KW"/>
</dbReference>
<reference evidence="6 7" key="1">
    <citation type="submission" date="2019-03" db="EMBL/GenBank/DDBJ databases">
        <title>Draft genome sequences of novel Actinobacteria.</title>
        <authorList>
            <person name="Sahin N."/>
            <person name="Ay H."/>
            <person name="Saygin H."/>
        </authorList>
    </citation>
    <scope>NUCLEOTIDE SEQUENCE [LARGE SCALE GENOMIC DNA]</scope>
    <source>
        <strain evidence="6 7">DSM 45941</strain>
    </source>
</reference>
<dbReference type="InterPro" id="IPR036390">
    <property type="entry name" value="WH_DNA-bd_sf"/>
</dbReference>
<dbReference type="EMBL" id="SMKY01000027">
    <property type="protein sequence ID" value="TDD86843.1"/>
    <property type="molecule type" value="Genomic_DNA"/>
</dbReference>
<dbReference type="PANTHER" id="PTHR30346:SF29">
    <property type="entry name" value="LYSR SUBSTRATE-BINDING"/>
    <property type="match status" value="1"/>
</dbReference>
<dbReference type="InterPro" id="IPR000847">
    <property type="entry name" value="LysR_HTH_N"/>
</dbReference>
<protein>
    <submittedName>
        <fullName evidence="6">LysR family transcriptional regulator</fullName>
    </submittedName>
</protein>
<name>A0A4R5BNA9_9ACTN</name>
<evidence type="ECO:0000256" key="1">
    <source>
        <dbReference type="ARBA" id="ARBA00009437"/>
    </source>
</evidence>
<evidence type="ECO:0000313" key="6">
    <source>
        <dbReference type="EMBL" id="TDD86843.1"/>
    </source>
</evidence>
<evidence type="ECO:0000256" key="3">
    <source>
        <dbReference type="ARBA" id="ARBA00023125"/>
    </source>
</evidence>
<dbReference type="CDD" id="cd00090">
    <property type="entry name" value="HTH_ARSR"/>
    <property type="match status" value="1"/>
</dbReference>
<dbReference type="SUPFAM" id="SSF53850">
    <property type="entry name" value="Periplasmic binding protein-like II"/>
    <property type="match status" value="1"/>
</dbReference>
<dbReference type="Pfam" id="PF03466">
    <property type="entry name" value="LysR_substrate"/>
    <property type="match status" value="1"/>
</dbReference>
<comment type="similarity">
    <text evidence="1">Belongs to the LysR transcriptional regulatory family.</text>
</comment>
<dbReference type="SUPFAM" id="SSF46785">
    <property type="entry name" value="Winged helix' DNA-binding domain"/>
    <property type="match status" value="1"/>
</dbReference>
<evidence type="ECO:0000259" key="5">
    <source>
        <dbReference type="PROSITE" id="PS50931"/>
    </source>
</evidence>
<evidence type="ECO:0000313" key="7">
    <source>
        <dbReference type="Proteomes" id="UP000295578"/>
    </source>
</evidence>
<dbReference type="GO" id="GO:0032993">
    <property type="term" value="C:protein-DNA complex"/>
    <property type="evidence" value="ECO:0007669"/>
    <property type="project" value="TreeGrafter"/>
</dbReference>
<dbReference type="InterPro" id="IPR036388">
    <property type="entry name" value="WH-like_DNA-bd_sf"/>
</dbReference>
<accession>A0A4R5BNA9</accession>
<dbReference type="FunFam" id="1.10.10.10:FF:000001">
    <property type="entry name" value="LysR family transcriptional regulator"/>
    <property type="match status" value="1"/>
</dbReference>
<dbReference type="InterPro" id="IPR005119">
    <property type="entry name" value="LysR_subst-bd"/>
</dbReference>
<feature type="domain" description="HTH lysR-type" evidence="5">
    <location>
        <begin position="2"/>
        <end position="59"/>
    </location>
</feature>
<dbReference type="OrthoDB" id="3636008at2"/>
<dbReference type="Gene3D" id="3.40.190.10">
    <property type="entry name" value="Periplasmic binding protein-like II"/>
    <property type="match status" value="2"/>
</dbReference>
<dbReference type="GO" id="GO:0003700">
    <property type="term" value="F:DNA-binding transcription factor activity"/>
    <property type="evidence" value="ECO:0007669"/>
    <property type="project" value="InterPro"/>
</dbReference>
<dbReference type="Proteomes" id="UP000295578">
    <property type="component" value="Unassembled WGS sequence"/>
</dbReference>